<evidence type="ECO:0000313" key="1">
    <source>
        <dbReference type="EMBL" id="GAA98871.1"/>
    </source>
</evidence>
<dbReference type="EMBL" id="BABT02000165">
    <property type="protein sequence ID" value="GAA98871.1"/>
    <property type="molecule type" value="Genomic_DNA"/>
</dbReference>
<proteinExistence type="predicted"/>
<sequence length="33" mass="3663">MTLRHDPAEGRRCDEECIEQSAGLVSLASFDIL</sequence>
<reference evidence="1 2" key="2">
    <citation type="journal article" date="2012" name="Open Biol.">
        <title>Characteristics of nucleosomes and linker DNA regions on the genome of the basidiomycete Mixia osmundae revealed by mono- and dinucleosome mapping.</title>
        <authorList>
            <person name="Nishida H."/>
            <person name="Kondo S."/>
            <person name="Matsumoto T."/>
            <person name="Suzuki Y."/>
            <person name="Yoshikawa H."/>
            <person name="Taylor T.D."/>
            <person name="Sugiyama J."/>
        </authorList>
    </citation>
    <scope>NUCLEOTIDE SEQUENCE [LARGE SCALE GENOMIC DNA]</scope>
    <source>
        <strain evidence="2">CBS 9802 / IAM 14324 / JCM 22182 / KY 12970</strain>
    </source>
</reference>
<keyword evidence="2" id="KW-1185">Reference proteome</keyword>
<accession>G7E7R1</accession>
<dbReference type="AlphaFoldDB" id="G7E7R1"/>
<comment type="caution">
    <text evidence="1">The sequence shown here is derived from an EMBL/GenBank/DDBJ whole genome shotgun (WGS) entry which is preliminary data.</text>
</comment>
<dbReference type="Proteomes" id="UP000009131">
    <property type="component" value="Unassembled WGS sequence"/>
</dbReference>
<dbReference type="InParanoid" id="G7E7R1"/>
<protein>
    <submittedName>
        <fullName evidence="1">Uncharacterized protein</fullName>
    </submittedName>
</protein>
<evidence type="ECO:0000313" key="2">
    <source>
        <dbReference type="Proteomes" id="UP000009131"/>
    </source>
</evidence>
<name>G7E7R1_MIXOS</name>
<gene>
    <name evidence="1" type="primary">Mo05559</name>
    <name evidence="1" type="ORF">E5Q_05559</name>
</gene>
<reference evidence="1 2" key="1">
    <citation type="journal article" date="2011" name="J. Gen. Appl. Microbiol.">
        <title>Draft genome sequencing of the enigmatic basidiomycete Mixia osmundae.</title>
        <authorList>
            <person name="Nishida H."/>
            <person name="Nagatsuka Y."/>
            <person name="Sugiyama J."/>
        </authorList>
    </citation>
    <scope>NUCLEOTIDE SEQUENCE [LARGE SCALE GENOMIC DNA]</scope>
    <source>
        <strain evidence="2">CBS 9802 / IAM 14324 / JCM 22182 / KY 12970</strain>
    </source>
</reference>
<organism evidence="1 2">
    <name type="scientific">Mixia osmundae (strain CBS 9802 / IAM 14324 / JCM 22182 / KY 12970)</name>
    <dbReference type="NCBI Taxonomy" id="764103"/>
    <lineage>
        <taxon>Eukaryota</taxon>
        <taxon>Fungi</taxon>
        <taxon>Dikarya</taxon>
        <taxon>Basidiomycota</taxon>
        <taxon>Pucciniomycotina</taxon>
        <taxon>Mixiomycetes</taxon>
        <taxon>Mixiales</taxon>
        <taxon>Mixiaceae</taxon>
        <taxon>Mixia</taxon>
    </lineage>
</organism>
<dbReference type="HOGENOM" id="CLU_3384945_0_0_1"/>